<organism evidence="7 8">
    <name type="scientific">Yasminevirus sp. GU-2018</name>
    <dbReference type="NCBI Taxonomy" id="2420051"/>
    <lineage>
        <taxon>Viruses</taxon>
        <taxon>Varidnaviria</taxon>
        <taxon>Bamfordvirae</taxon>
        <taxon>Nucleocytoviricota</taxon>
        <taxon>Megaviricetes</taxon>
        <taxon>Imitervirales</taxon>
        <taxon>Mimiviridae</taxon>
        <taxon>Klosneuvirinae</taxon>
        <taxon>Yasminevirus</taxon>
        <taxon>Yasminevirus saudimassiliense</taxon>
    </lineage>
</organism>
<feature type="transmembrane region" description="Helical" evidence="5">
    <location>
        <begin position="241"/>
        <end position="273"/>
    </location>
</feature>
<feature type="transmembrane region" description="Helical" evidence="5">
    <location>
        <begin position="361"/>
        <end position="378"/>
    </location>
</feature>
<feature type="transmembrane region" description="Helical" evidence="5">
    <location>
        <begin position="64"/>
        <end position="85"/>
    </location>
</feature>
<dbReference type="Proteomes" id="UP000594342">
    <property type="component" value="Unassembled WGS sequence"/>
</dbReference>
<keyword evidence="3 5" id="KW-1133">Transmembrane helix</keyword>
<dbReference type="PANTHER" id="PTHR11863">
    <property type="entry name" value="STEROL DESATURASE"/>
    <property type="match status" value="1"/>
</dbReference>
<feature type="transmembrane region" description="Helical" evidence="5">
    <location>
        <begin position="477"/>
        <end position="494"/>
    </location>
</feature>
<evidence type="ECO:0000256" key="5">
    <source>
        <dbReference type="SAM" id="Phobius"/>
    </source>
</evidence>
<feature type="transmembrane region" description="Helical" evidence="5">
    <location>
        <begin position="106"/>
        <end position="126"/>
    </location>
</feature>
<keyword evidence="8" id="KW-1185">Reference proteome</keyword>
<evidence type="ECO:0000313" key="8">
    <source>
        <dbReference type="Proteomes" id="UP000594342"/>
    </source>
</evidence>
<feature type="transmembrane region" description="Helical" evidence="5">
    <location>
        <begin position="9"/>
        <end position="28"/>
    </location>
</feature>
<reference evidence="7 8" key="1">
    <citation type="submission" date="2018-10" db="EMBL/GenBank/DDBJ databases">
        <authorList>
            <consortium name="IHU Genomes"/>
        </authorList>
    </citation>
    <scope>NUCLEOTIDE SEQUENCE [LARGE SCALE GENOMIC DNA]</scope>
    <source>
        <strain evidence="7 8">A1</strain>
    </source>
</reference>
<dbReference type="InterPro" id="IPR011020">
    <property type="entry name" value="HTTM-like"/>
</dbReference>
<name>A0A5K0UBG6_9VIRU</name>
<comment type="subcellular location">
    <subcellularLocation>
        <location evidence="1">Endomembrane system</location>
        <topology evidence="1">Multi-pass membrane protein</topology>
    </subcellularLocation>
</comment>
<feature type="transmembrane region" description="Helical" evidence="5">
    <location>
        <begin position="430"/>
        <end position="452"/>
    </location>
</feature>
<dbReference type="SMART" id="SM00752">
    <property type="entry name" value="HTTM"/>
    <property type="match status" value="1"/>
</dbReference>
<dbReference type="GO" id="GO:0005506">
    <property type="term" value="F:iron ion binding"/>
    <property type="evidence" value="ECO:0007669"/>
    <property type="project" value="InterPro"/>
</dbReference>
<proteinExistence type="predicted"/>
<dbReference type="GO" id="GO:0016491">
    <property type="term" value="F:oxidoreductase activity"/>
    <property type="evidence" value="ECO:0007669"/>
    <property type="project" value="InterPro"/>
</dbReference>
<evidence type="ECO:0000256" key="1">
    <source>
        <dbReference type="ARBA" id="ARBA00004127"/>
    </source>
</evidence>
<feature type="transmembrane region" description="Helical" evidence="5">
    <location>
        <begin position="216"/>
        <end position="235"/>
    </location>
</feature>
<dbReference type="Pfam" id="PF04116">
    <property type="entry name" value="FA_hydroxylase"/>
    <property type="match status" value="1"/>
</dbReference>
<dbReference type="InterPro" id="IPR006694">
    <property type="entry name" value="Fatty_acid_hydroxylase"/>
</dbReference>
<sequence length="822" mass="94655">MKWYGPTQFALFRIILGVYLTVHFAQLIPIGKEAFSNQGVISDASVLPSYGKVPVFLFDHDDPIVVTGFLWSLVIASALFTCGVYRRISSLWLYYGWMSLLNRNPLISNPSLGYIGWILLACATIPKGERLGFLMTQKQRDDEEKKKNPSWQVPDILFYGMWLIIGVSYAASGIHKLQCASWLDGTALYYVLTGPLVRQNNPIVDIILSDMMFINMMTWGSLFLEISCLFLGTFYRTRKSYWVMFMGFHIGILTTVNFTDLTLGMIIAHLFTFDASWFEFTKKLVEKYDYNGKKIVEFDINHSDHFNSKRMVDNVYEGVERSVTKIKAKTAGFAETLDGIHSAEDLVEKIGDLVEPTGRNILSWVMYSVVIGLIGIVLSAKGDIHSSLVRLTEITVDMYWGFGFLVGAMGFLMTLERIFPDQELKYVPGWWKWVMIINIFQLFAVILASFTWENWLQNTSYFTSSTGFHLRDHVSPFWGGVIAYVINQWLFYHFHHARHQVYFLWVTLHQFHHSASRIEAITSFYKHPLEIMVDSQIMAVLLYSLLGLTNEASIWLSIFSGFGEYFYHMNIKTPRWIGYFFQRPESHRCHHRKNKRQHCPNFSDFPLWDILGGTFENPERMDDATGFSSHLEVKRLDMLFFKDVITGVYQDIFCDYYKIKKTCIRFFWYALVIWGALTSTAFIAHHDGMKEVGFVTVSSPLPLVFSAYRGVETFATAFDVQIQYQNGTVYNTHLDVERYNLLSGAYNRKNIYGAVFSHGPFFDQPNLIKIRQDILKYAVCDPGIIVKEFGADGDVEHVHVNILNRRNGNEKIGELEISCVPA</sequence>
<keyword evidence="2 5" id="KW-0812">Transmembrane</keyword>
<dbReference type="GO" id="GO:0008610">
    <property type="term" value="P:lipid biosynthetic process"/>
    <property type="evidence" value="ECO:0007669"/>
    <property type="project" value="InterPro"/>
</dbReference>
<evidence type="ECO:0000256" key="4">
    <source>
        <dbReference type="ARBA" id="ARBA00023136"/>
    </source>
</evidence>
<accession>A0A5K0UBG6</accession>
<comment type="caution">
    <text evidence="7">The sequence shown here is derived from an EMBL/GenBank/DDBJ whole genome shotgun (WGS) entry which is preliminary data.</text>
</comment>
<evidence type="ECO:0000259" key="6">
    <source>
        <dbReference type="SMART" id="SM00752"/>
    </source>
</evidence>
<dbReference type="InterPro" id="IPR050307">
    <property type="entry name" value="Sterol_Desaturase_Related"/>
</dbReference>
<evidence type="ECO:0000313" key="7">
    <source>
        <dbReference type="EMBL" id="VBB19002.1"/>
    </source>
</evidence>
<evidence type="ECO:0000256" key="3">
    <source>
        <dbReference type="ARBA" id="ARBA00022989"/>
    </source>
</evidence>
<evidence type="ECO:0000256" key="2">
    <source>
        <dbReference type="ARBA" id="ARBA00022692"/>
    </source>
</evidence>
<feature type="transmembrane region" description="Helical" evidence="5">
    <location>
        <begin position="156"/>
        <end position="174"/>
    </location>
</feature>
<feature type="transmembrane region" description="Helical" evidence="5">
    <location>
        <begin position="666"/>
        <end position="684"/>
    </location>
</feature>
<feature type="domain" description="HTTM-like" evidence="6">
    <location>
        <begin position="1"/>
        <end position="277"/>
    </location>
</feature>
<dbReference type="EMBL" id="UPSH01000002">
    <property type="protein sequence ID" value="VBB19002.1"/>
    <property type="molecule type" value="Genomic_DNA"/>
</dbReference>
<feature type="transmembrane region" description="Helical" evidence="5">
    <location>
        <begin position="398"/>
        <end position="418"/>
    </location>
</feature>
<gene>
    <name evidence="7" type="ORF">YASMINEVIRUS_1534</name>
</gene>
<protein>
    <submittedName>
        <fullName evidence="7">Desaturase</fullName>
    </submittedName>
</protein>
<keyword evidence="4 5" id="KW-0472">Membrane</keyword>